<sequence>MLNIAVHITSVIWILSFVVVVHALGIALITFSWQLLLISGSIFALCCFLQIVFGLMTSTY</sequence>
<name>A0A1F6EN57_9BACT</name>
<feature type="transmembrane region" description="Helical" evidence="1">
    <location>
        <begin position="37"/>
        <end position="56"/>
    </location>
</feature>
<accession>A0A1F6EN57</accession>
<protein>
    <submittedName>
        <fullName evidence="2">Uncharacterized protein</fullName>
    </submittedName>
</protein>
<evidence type="ECO:0000313" key="3">
    <source>
        <dbReference type="Proteomes" id="UP000178587"/>
    </source>
</evidence>
<dbReference type="AlphaFoldDB" id="A0A1F6EN57"/>
<dbReference type="Proteomes" id="UP000178587">
    <property type="component" value="Unassembled WGS sequence"/>
</dbReference>
<keyword evidence="1" id="KW-1133">Transmembrane helix</keyword>
<gene>
    <name evidence="2" type="ORF">A3A34_01835</name>
</gene>
<keyword evidence="1" id="KW-0472">Membrane</keyword>
<keyword evidence="1" id="KW-0812">Transmembrane</keyword>
<proteinExistence type="predicted"/>
<organism evidence="2 3">
    <name type="scientific">Candidatus Kaiserbacteria bacterium RIFCSPLOWO2_01_FULL_50_24</name>
    <dbReference type="NCBI Taxonomy" id="1798507"/>
    <lineage>
        <taxon>Bacteria</taxon>
        <taxon>Candidatus Kaiseribacteriota</taxon>
    </lineage>
</organism>
<evidence type="ECO:0000313" key="2">
    <source>
        <dbReference type="EMBL" id="OGG75080.1"/>
    </source>
</evidence>
<dbReference type="EMBL" id="MFLU01000007">
    <property type="protein sequence ID" value="OGG75080.1"/>
    <property type="molecule type" value="Genomic_DNA"/>
</dbReference>
<reference evidence="2 3" key="1">
    <citation type="journal article" date="2016" name="Nat. Commun.">
        <title>Thousands of microbial genomes shed light on interconnected biogeochemical processes in an aquifer system.</title>
        <authorList>
            <person name="Anantharaman K."/>
            <person name="Brown C.T."/>
            <person name="Hug L.A."/>
            <person name="Sharon I."/>
            <person name="Castelle C.J."/>
            <person name="Probst A.J."/>
            <person name="Thomas B.C."/>
            <person name="Singh A."/>
            <person name="Wilkins M.J."/>
            <person name="Karaoz U."/>
            <person name="Brodie E.L."/>
            <person name="Williams K.H."/>
            <person name="Hubbard S.S."/>
            <person name="Banfield J.F."/>
        </authorList>
    </citation>
    <scope>NUCLEOTIDE SEQUENCE [LARGE SCALE GENOMIC DNA]</scope>
</reference>
<feature type="transmembrane region" description="Helical" evidence="1">
    <location>
        <begin position="12"/>
        <end position="31"/>
    </location>
</feature>
<evidence type="ECO:0000256" key="1">
    <source>
        <dbReference type="SAM" id="Phobius"/>
    </source>
</evidence>
<comment type="caution">
    <text evidence="2">The sequence shown here is derived from an EMBL/GenBank/DDBJ whole genome shotgun (WGS) entry which is preliminary data.</text>
</comment>